<feature type="region of interest" description="Disordered" evidence="1">
    <location>
        <begin position="1"/>
        <end position="34"/>
    </location>
</feature>
<accession>A0A9E9C112</accession>
<protein>
    <submittedName>
        <fullName evidence="2">Capsid protein</fullName>
    </submittedName>
</protein>
<evidence type="ECO:0000313" key="2">
    <source>
        <dbReference type="EMBL" id="WAK78037.1"/>
    </source>
</evidence>
<reference evidence="2" key="1">
    <citation type="submission" date="2021-12" db="EMBL/GenBank/DDBJ databases">
        <title>Lineage-specific microbe-virus interactions reveal viral roles in promoting carbon loss from peatlands along a natural permafrost thaw gradient.</title>
        <authorList>
            <person name="Trubl G."/>
            <person name="Roux S."/>
            <person name="Borton M.A."/>
            <person name="Varsani A."/>
            <person name="Li Y.-F."/>
            <person name="Sun C."/>
            <person name="Shaffer M."/>
            <person name="Jang H.B."/>
            <person name="Woodcroft B.J."/>
            <person name="Tyson G.W."/>
            <person name="Wrighton K."/>
            <person name="Saleska S."/>
            <person name="Eloe-Fadrosh E.A."/>
            <person name="Sullivan M.B."/>
            <person name="Rich V.I."/>
        </authorList>
    </citation>
    <scope>NUCLEOTIDE SEQUENCE</scope>
</reference>
<name>A0A9E9C112_9VIRU</name>
<evidence type="ECO:0000256" key="1">
    <source>
        <dbReference type="SAM" id="MobiDB-lite"/>
    </source>
</evidence>
<organism evidence="2">
    <name type="scientific">Miresoil virus 415</name>
    <dbReference type="NCBI Taxonomy" id="2911459"/>
    <lineage>
        <taxon>Viruses</taxon>
        <taxon>Miresoil_virus_gcode6_group</taxon>
    </lineage>
</organism>
<sequence>MVKNYIRKTGKKKAKKTRLRRSRKTWKRRQRGAPKAFRKNFERVQPVHFCDIQLTRSAIPIWGSSGFRSTGTCMFDPEAAFIQTVVQQKQVSGVNVAYSNANSVNNAQQGKNVLIGYQIRGTIEEAAAVTTASDYNIREVVVMPRDAAAWISGVENTTSNAIPSFLQPFTPYGACRCLSDRTFTIGTNMSTSNSTLPSIPSFKNIKRFIKMHLLIQDQWDQTLTLATSNAVILPALSYNGKGNKIWCLGTQTATSATPFITLNIRLYWKNVGI</sequence>
<proteinExistence type="predicted"/>
<dbReference type="Proteomes" id="UP001265565">
    <property type="component" value="Segment"/>
</dbReference>
<dbReference type="EMBL" id="OM419064">
    <property type="protein sequence ID" value="WAK78037.1"/>
    <property type="molecule type" value="Genomic_DNA"/>
</dbReference>